<organism evidence="2">
    <name type="scientific">viral metagenome</name>
    <dbReference type="NCBI Taxonomy" id="1070528"/>
    <lineage>
        <taxon>unclassified sequences</taxon>
        <taxon>metagenomes</taxon>
        <taxon>organismal metagenomes</taxon>
    </lineage>
</organism>
<feature type="compositionally biased region" description="Basic residues" evidence="1">
    <location>
        <begin position="1"/>
        <end position="57"/>
    </location>
</feature>
<accession>A0A6C0IPG1</accession>
<feature type="region of interest" description="Disordered" evidence="1">
    <location>
        <begin position="1"/>
        <end position="67"/>
    </location>
</feature>
<reference evidence="2" key="1">
    <citation type="journal article" date="2020" name="Nature">
        <title>Giant virus diversity and host interactions through global metagenomics.</title>
        <authorList>
            <person name="Schulz F."/>
            <person name="Roux S."/>
            <person name="Paez-Espino D."/>
            <person name="Jungbluth S."/>
            <person name="Walsh D.A."/>
            <person name="Denef V.J."/>
            <person name="McMahon K.D."/>
            <person name="Konstantinidis K.T."/>
            <person name="Eloe-Fadrosh E.A."/>
            <person name="Kyrpides N.C."/>
            <person name="Woyke T."/>
        </authorList>
    </citation>
    <scope>NUCLEOTIDE SEQUENCE</scope>
    <source>
        <strain evidence="2">GVMAG-M-3300024261-37</strain>
    </source>
</reference>
<proteinExistence type="predicted"/>
<evidence type="ECO:0000256" key="1">
    <source>
        <dbReference type="SAM" id="MobiDB-lite"/>
    </source>
</evidence>
<dbReference type="EMBL" id="MN740232">
    <property type="protein sequence ID" value="QHT94882.1"/>
    <property type="molecule type" value="Genomic_DNA"/>
</dbReference>
<dbReference type="AlphaFoldDB" id="A0A6C0IPG1"/>
<sequence>MALRNKTRRKRKRNCRQRTRNHLGGRNKRRGKKSRGKKRRKSRKSKRRRSRRRRRMKGGSGCGLNKNLGEQYTLRRYNNLSGGNPRDNYVSTNNNYDVPLPYKQQRGGGSWAQDFGLSDLYRSVYSLGNTVGGIHQNYTGRPGYESSNPMDQPGLKTPDYLHKIPDVKAHHNQGVINAANKGTVK</sequence>
<protein>
    <submittedName>
        <fullName evidence="2">Uncharacterized protein</fullName>
    </submittedName>
</protein>
<name>A0A6C0IPG1_9ZZZZ</name>
<evidence type="ECO:0000313" key="2">
    <source>
        <dbReference type="EMBL" id="QHT94882.1"/>
    </source>
</evidence>